<comment type="caution">
    <text evidence="3">The sequence shown here is derived from an EMBL/GenBank/DDBJ whole genome shotgun (WGS) entry which is preliminary data.</text>
</comment>
<evidence type="ECO:0000256" key="1">
    <source>
        <dbReference type="ARBA" id="ARBA00007637"/>
    </source>
</evidence>
<reference evidence="3 4" key="1">
    <citation type="journal article" date="2015" name="Nature">
        <title>rRNA introns, odd ribosomes, and small enigmatic genomes across a large radiation of phyla.</title>
        <authorList>
            <person name="Brown C.T."/>
            <person name="Hug L.A."/>
            <person name="Thomas B.C."/>
            <person name="Sharon I."/>
            <person name="Castelle C.J."/>
            <person name="Singh A."/>
            <person name="Wilkins M.J."/>
            <person name="Williams K.H."/>
            <person name="Banfield J.F."/>
        </authorList>
    </citation>
    <scope>NUCLEOTIDE SEQUENCE [LARGE SCALE GENOMIC DNA]</scope>
</reference>
<gene>
    <name evidence="3" type="ORF">US31_C0005G0015</name>
</gene>
<name>A0A0G0FWX9_9BACT</name>
<dbReference type="InterPro" id="IPR001509">
    <property type="entry name" value="Epimerase_deHydtase"/>
</dbReference>
<dbReference type="InterPro" id="IPR036291">
    <property type="entry name" value="NAD(P)-bd_dom_sf"/>
</dbReference>
<organism evidence="3 4">
    <name type="scientific">Berkelbacteria bacterium GW2011_GWA1_36_9</name>
    <dbReference type="NCBI Taxonomy" id="1618331"/>
    <lineage>
        <taxon>Bacteria</taxon>
        <taxon>Candidatus Berkelbacteria</taxon>
    </lineage>
</organism>
<evidence type="ECO:0000313" key="4">
    <source>
        <dbReference type="Proteomes" id="UP000034508"/>
    </source>
</evidence>
<sequence>MSGSVTESKQNELYFSVNTLGTLYLCDSIVKYSPTSKLVISSSRLEYGIPKYLPVDENHPTLPTSIYGLSKLTATQLALLHAKTHKLDTIIFRTSNVYGPHLKKTFDGYNIVNYFIDQAQKGQSLTIFGTGNQKRDYIYIDDFINALLLAATSKKYNQIYNLGFGQGIKLKDMAKMIIKTVGNGKIVYRQWPKDYKQVETGSYISDISKIKKELGFKPKIDFKTGIKKTLK</sequence>
<accession>A0A0G0FWX9</accession>
<dbReference type="Proteomes" id="UP000034508">
    <property type="component" value="Unassembled WGS sequence"/>
</dbReference>
<dbReference type="AlphaFoldDB" id="A0A0G0FWX9"/>
<evidence type="ECO:0000259" key="2">
    <source>
        <dbReference type="Pfam" id="PF01370"/>
    </source>
</evidence>
<protein>
    <submittedName>
        <fullName evidence="3">NAD-dependent epimerase/dehydratase</fullName>
    </submittedName>
</protein>
<dbReference type="Gene3D" id="3.40.50.720">
    <property type="entry name" value="NAD(P)-binding Rossmann-like Domain"/>
    <property type="match status" value="1"/>
</dbReference>
<dbReference type="SUPFAM" id="SSF51735">
    <property type="entry name" value="NAD(P)-binding Rossmann-fold domains"/>
    <property type="match status" value="1"/>
</dbReference>
<comment type="similarity">
    <text evidence="1">Belongs to the NAD(P)-dependent epimerase/dehydratase family.</text>
</comment>
<evidence type="ECO:0000313" key="3">
    <source>
        <dbReference type="EMBL" id="KKQ18365.1"/>
    </source>
</evidence>
<proteinExistence type="inferred from homology"/>
<dbReference type="PRINTS" id="PR01713">
    <property type="entry name" value="NUCEPIMERASE"/>
</dbReference>
<dbReference type="PANTHER" id="PTHR43000">
    <property type="entry name" value="DTDP-D-GLUCOSE 4,6-DEHYDRATASE-RELATED"/>
    <property type="match status" value="1"/>
</dbReference>
<dbReference type="Pfam" id="PF01370">
    <property type="entry name" value="Epimerase"/>
    <property type="match status" value="1"/>
</dbReference>
<feature type="domain" description="NAD-dependent epimerase/dehydratase" evidence="2">
    <location>
        <begin position="6"/>
        <end position="163"/>
    </location>
</feature>
<dbReference type="EMBL" id="LBSM01000005">
    <property type="protein sequence ID" value="KKQ18365.1"/>
    <property type="molecule type" value="Genomic_DNA"/>
</dbReference>